<reference evidence="2" key="1">
    <citation type="submission" date="2020-09" db="EMBL/GenBank/DDBJ databases">
        <title>A novel bacterium of genus Hazenella, isolated from South China Sea.</title>
        <authorList>
            <person name="Huang H."/>
            <person name="Mo K."/>
            <person name="Hu Y."/>
        </authorList>
    </citation>
    <scope>NUCLEOTIDE SEQUENCE</scope>
    <source>
        <strain evidence="2">IB182357</strain>
    </source>
</reference>
<dbReference type="Pfam" id="PF08281">
    <property type="entry name" value="Sigma70_r4_2"/>
    <property type="match status" value="1"/>
</dbReference>
<dbReference type="SUPFAM" id="SSF88659">
    <property type="entry name" value="Sigma3 and sigma4 domains of RNA polymerase sigma factors"/>
    <property type="match status" value="1"/>
</dbReference>
<dbReference type="AlphaFoldDB" id="A0A926NI54"/>
<dbReference type="GO" id="GO:0016987">
    <property type="term" value="F:sigma factor activity"/>
    <property type="evidence" value="ECO:0007669"/>
    <property type="project" value="InterPro"/>
</dbReference>
<dbReference type="InterPro" id="IPR013249">
    <property type="entry name" value="RNA_pol_sigma70_r4_t2"/>
</dbReference>
<dbReference type="InterPro" id="IPR013324">
    <property type="entry name" value="RNA_pol_sigma_r3/r4-like"/>
</dbReference>
<dbReference type="EMBL" id="JACXAH010000061">
    <property type="protein sequence ID" value="MBD1373989.1"/>
    <property type="molecule type" value="Genomic_DNA"/>
</dbReference>
<comment type="caution">
    <text evidence="2">The sequence shown here is derived from an EMBL/GenBank/DDBJ whole genome shotgun (WGS) entry which is preliminary data.</text>
</comment>
<name>A0A926NI54_9BACL</name>
<dbReference type="GO" id="GO:0006352">
    <property type="term" value="P:DNA-templated transcription initiation"/>
    <property type="evidence" value="ECO:0007669"/>
    <property type="project" value="InterPro"/>
</dbReference>
<dbReference type="GO" id="GO:0003677">
    <property type="term" value="F:DNA binding"/>
    <property type="evidence" value="ECO:0007669"/>
    <property type="project" value="InterPro"/>
</dbReference>
<organism evidence="2 3">
    <name type="scientific">Polycladospora coralii</name>
    <dbReference type="NCBI Taxonomy" id="2771432"/>
    <lineage>
        <taxon>Bacteria</taxon>
        <taxon>Bacillati</taxon>
        <taxon>Bacillota</taxon>
        <taxon>Bacilli</taxon>
        <taxon>Bacillales</taxon>
        <taxon>Thermoactinomycetaceae</taxon>
        <taxon>Polycladospora</taxon>
    </lineage>
</organism>
<dbReference type="Proteomes" id="UP000661691">
    <property type="component" value="Unassembled WGS sequence"/>
</dbReference>
<gene>
    <name evidence="2" type="ORF">IC620_16740</name>
</gene>
<dbReference type="RefSeq" id="WP_191142913.1">
    <property type="nucleotide sequence ID" value="NZ_JACXAH010000061.1"/>
</dbReference>
<sequence length="164" mass="19634">MENLLKEYQTSLKHIQQAIDRLSNKEYPSKKDPKDIQLLRDMERDLRWTMEWMKCRSQPKKRRGIERYAGYQREIFWSRLSAKQQREIEWRENQVMLSNSSSHENPQLRLILDQLSRSEYESFVAVRGEGISFAQVASLLKCSKSTIQSYVHRAEQKINILKEL</sequence>
<dbReference type="Gene3D" id="1.10.10.10">
    <property type="entry name" value="Winged helix-like DNA-binding domain superfamily/Winged helix DNA-binding domain"/>
    <property type="match status" value="1"/>
</dbReference>
<dbReference type="InterPro" id="IPR036388">
    <property type="entry name" value="WH-like_DNA-bd_sf"/>
</dbReference>
<protein>
    <recommendedName>
        <fullName evidence="1">RNA polymerase sigma factor 70 region 4 type 2 domain-containing protein</fullName>
    </recommendedName>
</protein>
<evidence type="ECO:0000259" key="1">
    <source>
        <dbReference type="Pfam" id="PF08281"/>
    </source>
</evidence>
<evidence type="ECO:0000313" key="3">
    <source>
        <dbReference type="Proteomes" id="UP000661691"/>
    </source>
</evidence>
<keyword evidence="3" id="KW-1185">Reference proteome</keyword>
<proteinExistence type="predicted"/>
<feature type="domain" description="RNA polymerase sigma factor 70 region 4 type 2" evidence="1">
    <location>
        <begin position="107"/>
        <end position="158"/>
    </location>
</feature>
<evidence type="ECO:0000313" key="2">
    <source>
        <dbReference type="EMBL" id="MBD1373989.1"/>
    </source>
</evidence>
<accession>A0A926NI54</accession>